<dbReference type="AlphaFoldDB" id="A0A7K0D878"/>
<dbReference type="OrthoDB" id="4299240at2"/>
<dbReference type="Pfam" id="PF04149">
    <property type="entry name" value="DUF397"/>
    <property type="match status" value="1"/>
</dbReference>
<accession>A0A7K0D878</accession>
<keyword evidence="3" id="KW-1185">Reference proteome</keyword>
<protein>
    <recommendedName>
        <fullName evidence="1">DUF397 domain-containing protein</fullName>
    </recommendedName>
</protein>
<proteinExistence type="predicted"/>
<comment type="caution">
    <text evidence="2">The sequence shown here is derived from an EMBL/GenBank/DDBJ whole genome shotgun (WGS) entry which is preliminary data.</text>
</comment>
<dbReference type="Proteomes" id="UP000438448">
    <property type="component" value="Unassembled WGS sequence"/>
</dbReference>
<gene>
    <name evidence="2" type="ORF">NRB20_49020</name>
</gene>
<dbReference type="RefSeq" id="WP_153412864.1">
    <property type="nucleotide sequence ID" value="NZ_WEGK01000011.1"/>
</dbReference>
<name>A0A7K0D878_9NOCA</name>
<sequence>MNDDLSTTKWFKSTHSETSANCVEVAWLEQGRVGIRDSKTPTGPALTFAPADWDAFIASTQDGDLNHS</sequence>
<dbReference type="EMBL" id="WEGK01000011">
    <property type="protein sequence ID" value="MQY21789.1"/>
    <property type="molecule type" value="Genomic_DNA"/>
</dbReference>
<dbReference type="InterPro" id="IPR007278">
    <property type="entry name" value="DUF397"/>
</dbReference>
<evidence type="ECO:0000313" key="3">
    <source>
        <dbReference type="Proteomes" id="UP000438448"/>
    </source>
</evidence>
<organism evidence="2 3">
    <name type="scientific">Nocardia macrotermitis</name>
    <dbReference type="NCBI Taxonomy" id="2585198"/>
    <lineage>
        <taxon>Bacteria</taxon>
        <taxon>Bacillati</taxon>
        <taxon>Actinomycetota</taxon>
        <taxon>Actinomycetes</taxon>
        <taxon>Mycobacteriales</taxon>
        <taxon>Nocardiaceae</taxon>
        <taxon>Nocardia</taxon>
    </lineage>
</organism>
<evidence type="ECO:0000313" key="2">
    <source>
        <dbReference type="EMBL" id="MQY21789.1"/>
    </source>
</evidence>
<evidence type="ECO:0000259" key="1">
    <source>
        <dbReference type="Pfam" id="PF04149"/>
    </source>
</evidence>
<feature type="domain" description="DUF397" evidence="1">
    <location>
        <begin position="9"/>
        <end position="59"/>
    </location>
</feature>
<reference evidence="2 3" key="1">
    <citation type="submission" date="2019-10" db="EMBL/GenBank/DDBJ databases">
        <title>Nocardia macrotermitis sp. nov. and Nocardia aurantia sp. nov., isolated from the gut of fungus growing-termite Macrotermes natalensis.</title>
        <authorList>
            <person name="Benndorf R."/>
            <person name="Schwitalla J."/>
            <person name="Martin K."/>
            <person name="De Beer W."/>
            <person name="Kaster A.-K."/>
            <person name="Vollmers J."/>
            <person name="Poulsen M."/>
            <person name="Beemelmanns C."/>
        </authorList>
    </citation>
    <scope>NUCLEOTIDE SEQUENCE [LARGE SCALE GENOMIC DNA]</scope>
    <source>
        <strain evidence="2 3">RB20</strain>
    </source>
</reference>